<sequence length="224" mass="24460">MTETKTGVLADIDLIVFDAFGTLLEIGSRRRPVAHLRRRMSAEKASQYRRLAMTTELTLAELDAEINGGATIADLSLAQVLIAHEVASTRLRPGIPEMLAGLRHPYGLCSNLSTDYVPAVFRFPEIRPLFRILSCQVGYMKPQAEIYRLVIEAAGVPASRVLFVGDTPAADIDGPRSAGLRAIHIDQFMAALASGRTGRTRKDDFNAAFCDVRGTISPDMDLES</sequence>
<evidence type="ECO:0000313" key="2">
    <source>
        <dbReference type="EMBL" id="PTE16206.1"/>
    </source>
</evidence>
<dbReference type="Gene3D" id="3.40.50.1000">
    <property type="entry name" value="HAD superfamily/HAD-like"/>
    <property type="match status" value="1"/>
</dbReference>
<dbReference type="OrthoDB" id="9809962at2"/>
<dbReference type="NCBIfam" id="TIGR01509">
    <property type="entry name" value="HAD-SF-IA-v3"/>
    <property type="match status" value="1"/>
</dbReference>
<dbReference type="RefSeq" id="WP_107325859.1">
    <property type="nucleotide sequence ID" value="NZ_PZKF01000039.1"/>
</dbReference>
<reference evidence="2 3" key="1">
    <citation type="submission" date="2018-03" db="EMBL/GenBank/DDBJ databases">
        <title>Rhodobacter veldkampii.</title>
        <authorList>
            <person name="Meyer T.E."/>
            <person name="Miller S."/>
            <person name="Lodha T."/>
            <person name="Gandham S."/>
            <person name="Chintalapati S."/>
            <person name="Chintalapati V.R."/>
        </authorList>
    </citation>
    <scope>NUCLEOTIDE SEQUENCE [LARGE SCALE GENOMIC DNA]</scope>
    <source>
        <strain evidence="2 3">DSM 11550</strain>
    </source>
</reference>
<dbReference type="EMBL" id="PZKF01000039">
    <property type="protein sequence ID" value="PTE16206.1"/>
    <property type="molecule type" value="Genomic_DNA"/>
</dbReference>
<gene>
    <name evidence="2" type="ORF">C5F46_13445</name>
</gene>
<evidence type="ECO:0000256" key="1">
    <source>
        <dbReference type="ARBA" id="ARBA00022801"/>
    </source>
</evidence>
<dbReference type="InterPro" id="IPR023214">
    <property type="entry name" value="HAD_sf"/>
</dbReference>
<dbReference type="PANTHER" id="PTHR43316">
    <property type="entry name" value="HYDROLASE, HALOACID DELAHOGENASE-RELATED"/>
    <property type="match status" value="1"/>
</dbReference>
<dbReference type="GO" id="GO:0016787">
    <property type="term" value="F:hydrolase activity"/>
    <property type="evidence" value="ECO:0007669"/>
    <property type="project" value="UniProtKB-KW"/>
</dbReference>
<protein>
    <recommendedName>
        <fullName evidence="4">HAD family hydrolase</fullName>
    </recommendedName>
</protein>
<dbReference type="PRINTS" id="PR00413">
    <property type="entry name" value="HADHALOGNASE"/>
</dbReference>
<name>A0A2T4JE88_9RHOB</name>
<keyword evidence="3" id="KW-1185">Reference proteome</keyword>
<dbReference type="InterPro" id="IPR036412">
    <property type="entry name" value="HAD-like_sf"/>
</dbReference>
<organism evidence="2 3">
    <name type="scientific">Phaeovulum veldkampii DSM 11550</name>
    <dbReference type="NCBI Taxonomy" id="1185920"/>
    <lineage>
        <taxon>Bacteria</taxon>
        <taxon>Pseudomonadati</taxon>
        <taxon>Pseudomonadota</taxon>
        <taxon>Alphaproteobacteria</taxon>
        <taxon>Rhodobacterales</taxon>
        <taxon>Paracoccaceae</taxon>
        <taxon>Phaeovulum</taxon>
    </lineage>
</organism>
<keyword evidence="1" id="KW-0378">Hydrolase</keyword>
<dbReference type="SFLD" id="SFLDG01129">
    <property type="entry name" value="C1.5:_HAD__Beta-PGM__Phosphata"/>
    <property type="match status" value="1"/>
</dbReference>
<dbReference type="AlphaFoldDB" id="A0A2T4JE88"/>
<dbReference type="SUPFAM" id="SSF56784">
    <property type="entry name" value="HAD-like"/>
    <property type="match status" value="1"/>
</dbReference>
<dbReference type="InterPro" id="IPR006439">
    <property type="entry name" value="HAD-SF_hydro_IA"/>
</dbReference>
<dbReference type="InterPro" id="IPR051540">
    <property type="entry name" value="S-2-haloacid_dehalogenase"/>
</dbReference>
<evidence type="ECO:0008006" key="4">
    <source>
        <dbReference type="Google" id="ProtNLM"/>
    </source>
</evidence>
<dbReference type="Proteomes" id="UP000241899">
    <property type="component" value="Unassembled WGS sequence"/>
</dbReference>
<evidence type="ECO:0000313" key="3">
    <source>
        <dbReference type="Proteomes" id="UP000241899"/>
    </source>
</evidence>
<accession>A0A2T4JE88</accession>
<comment type="caution">
    <text evidence="2">The sequence shown here is derived from an EMBL/GenBank/DDBJ whole genome shotgun (WGS) entry which is preliminary data.</text>
</comment>
<dbReference type="SFLD" id="SFLDS00003">
    <property type="entry name" value="Haloacid_Dehalogenase"/>
    <property type="match status" value="1"/>
</dbReference>
<proteinExistence type="predicted"/>
<dbReference type="Pfam" id="PF00702">
    <property type="entry name" value="Hydrolase"/>
    <property type="match status" value="1"/>
</dbReference>